<evidence type="ECO:0000256" key="2">
    <source>
        <dbReference type="ARBA" id="ARBA00022525"/>
    </source>
</evidence>
<evidence type="ECO:0000259" key="11">
    <source>
        <dbReference type="PROSITE" id="PS50835"/>
    </source>
</evidence>
<organism evidence="12 13">
    <name type="scientific">Elysia chlorotica</name>
    <name type="common">Eastern emerald elysia</name>
    <name type="synonym">Sea slug</name>
    <dbReference type="NCBI Taxonomy" id="188477"/>
    <lineage>
        <taxon>Eukaryota</taxon>
        <taxon>Metazoa</taxon>
        <taxon>Spiralia</taxon>
        <taxon>Lophotrochozoa</taxon>
        <taxon>Mollusca</taxon>
        <taxon>Gastropoda</taxon>
        <taxon>Heterobranchia</taxon>
        <taxon>Euthyneura</taxon>
        <taxon>Panpulmonata</taxon>
        <taxon>Sacoglossa</taxon>
        <taxon>Placobranchoidea</taxon>
        <taxon>Plakobranchidae</taxon>
        <taxon>Elysia</taxon>
    </lineage>
</organism>
<dbReference type="GO" id="GO:0008083">
    <property type="term" value="F:growth factor activity"/>
    <property type="evidence" value="ECO:0007669"/>
    <property type="project" value="TreeGrafter"/>
</dbReference>
<dbReference type="PROSITE" id="PS01186">
    <property type="entry name" value="EGF_2"/>
    <property type="match status" value="3"/>
</dbReference>
<dbReference type="GO" id="GO:0008284">
    <property type="term" value="P:positive regulation of cell population proliferation"/>
    <property type="evidence" value="ECO:0007669"/>
    <property type="project" value="TreeGrafter"/>
</dbReference>
<gene>
    <name evidence="12" type="ORF">EGW08_015714</name>
</gene>
<dbReference type="SMART" id="SM00408">
    <property type="entry name" value="IGc2"/>
    <property type="match status" value="1"/>
</dbReference>
<evidence type="ECO:0000256" key="1">
    <source>
        <dbReference type="ARBA" id="ARBA00004613"/>
    </source>
</evidence>
<dbReference type="AlphaFoldDB" id="A0A3S1HCF5"/>
<evidence type="ECO:0008006" key="14">
    <source>
        <dbReference type="Google" id="ProtNLM"/>
    </source>
</evidence>
<feature type="signal peptide" evidence="9">
    <location>
        <begin position="1"/>
        <end position="22"/>
    </location>
</feature>
<dbReference type="InterPro" id="IPR013783">
    <property type="entry name" value="Ig-like_fold"/>
</dbReference>
<comment type="caution">
    <text evidence="7">Lacks conserved residue(s) required for the propagation of feature annotation.</text>
</comment>
<keyword evidence="13" id="KW-1185">Reference proteome</keyword>
<comment type="subcellular location">
    <subcellularLocation>
        <location evidence="1">Secreted</location>
    </subcellularLocation>
</comment>
<evidence type="ECO:0000256" key="8">
    <source>
        <dbReference type="SAM" id="MobiDB-lite"/>
    </source>
</evidence>
<keyword evidence="3 7" id="KW-0245">EGF-like domain</keyword>
<feature type="compositionally biased region" description="Polar residues" evidence="8">
    <location>
        <begin position="326"/>
        <end position="335"/>
    </location>
</feature>
<dbReference type="SMART" id="SM00181">
    <property type="entry name" value="EGF"/>
    <property type="match status" value="3"/>
</dbReference>
<feature type="domain" description="EGF-like" evidence="10">
    <location>
        <begin position="475"/>
        <end position="514"/>
    </location>
</feature>
<feature type="disulfide bond" evidence="7">
    <location>
        <begin position="286"/>
        <end position="303"/>
    </location>
</feature>
<feature type="domain" description="EGF-like" evidence="10">
    <location>
        <begin position="277"/>
        <end position="315"/>
    </location>
</feature>
<name>A0A3S1HCF5_ELYCH</name>
<dbReference type="Pfam" id="PF07679">
    <property type="entry name" value="I-set"/>
    <property type="match status" value="1"/>
</dbReference>
<dbReference type="GO" id="GO:0007173">
    <property type="term" value="P:epidermal growth factor receptor signaling pathway"/>
    <property type="evidence" value="ECO:0007669"/>
    <property type="project" value="TreeGrafter"/>
</dbReference>
<feature type="disulfide bond" evidence="7">
    <location>
        <begin position="397"/>
        <end position="414"/>
    </location>
</feature>
<dbReference type="PROSITE" id="PS50026">
    <property type="entry name" value="EGF_3"/>
    <property type="match status" value="3"/>
</dbReference>
<feature type="disulfide bond" evidence="7">
    <location>
        <begin position="305"/>
        <end position="314"/>
    </location>
</feature>
<dbReference type="PANTHER" id="PTHR10740">
    <property type="entry name" value="TRANSFORMING GROWTH FACTOR ALPHA"/>
    <property type="match status" value="1"/>
</dbReference>
<keyword evidence="2" id="KW-0964">Secreted</keyword>
<evidence type="ECO:0000256" key="9">
    <source>
        <dbReference type="SAM" id="SignalP"/>
    </source>
</evidence>
<evidence type="ECO:0000259" key="10">
    <source>
        <dbReference type="PROSITE" id="PS50026"/>
    </source>
</evidence>
<feature type="compositionally biased region" description="Polar residues" evidence="8">
    <location>
        <begin position="427"/>
        <end position="454"/>
    </location>
</feature>
<dbReference type="GO" id="GO:0005615">
    <property type="term" value="C:extracellular space"/>
    <property type="evidence" value="ECO:0007669"/>
    <property type="project" value="TreeGrafter"/>
</dbReference>
<dbReference type="Gene3D" id="2.60.40.10">
    <property type="entry name" value="Immunoglobulins"/>
    <property type="match status" value="1"/>
</dbReference>
<dbReference type="OrthoDB" id="6155778at2759"/>
<feature type="region of interest" description="Disordered" evidence="8">
    <location>
        <begin position="427"/>
        <end position="456"/>
    </location>
</feature>
<dbReference type="SUPFAM" id="SSF48726">
    <property type="entry name" value="Immunoglobulin"/>
    <property type="match status" value="1"/>
</dbReference>
<proteinExistence type="predicted"/>
<evidence type="ECO:0000256" key="3">
    <source>
        <dbReference type="ARBA" id="ARBA00022536"/>
    </source>
</evidence>
<dbReference type="InterPro" id="IPR008993">
    <property type="entry name" value="TIMP-like_OB-fold"/>
</dbReference>
<dbReference type="GO" id="GO:0005154">
    <property type="term" value="F:epidermal growth factor receptor binding"/>
    <property type="evidence" value="ECO:0007669"/>
    <property type="project" value="TreeGrafter"/>
</dbReference>
<dbReference type="PROSITE" id="PS00022">
    <property type="entry name" value="EGF_1"/>
    <property type="match status" value="3"/>
</dbReference>
<dbReference type="PROSITE" id="PS50835">
    <property type="entry name" value="IG_LIKE"/>
    <property type="match status" value="1"/>
</dbReference>
<dbReference type="InterPro" id="IPR007110">
    <property type="entry name" value="Ig-like_dom"/>
</dbReference>
<dbReference type="STRING" id="188477.A0A3S1HCF5"/>
<evidence type="ECO:0000256" key="5">
    <source>
        <dbReference type="ARBA" id="ARBA00023157"/>
    </source>
</evidence>
<keyword evidence="5 7" id="KW-1015">Disulfide bond</keyword>
<protein>
    <recommendedName>
        <fullName evidence="14">EGF-like domain-containing protein</fullName>
    </recommendedName>
</protein>
<feature type="disulfide bond" evidence="7">
    <location>
        <begin position="416"/>
        <end position="425"/>
    </location>
</feature>
<dbReference type="Gene3D" id="2.10.25.10">
    <property type="entry name" value="Laminin"/>
    <property type="match status" value="3"/>
</dbReference>
<feature type="domain" description="Ig-like" evidence="11">
    <location>
        <begin position="156"/>
        <end position="260"/>
    </location>
</feature>
<feature type="compositionally biased region" description="Basic and acidic residues" evidence="8">
    <location>
        <begin position="370"/>
        <end position="385"/>
    </location>
</feature>
<dbReference type="CDD" id="cd00054">
    <property type="entry name" value="EGF_CA"/>
    <property type="match status" value="2"/>
</dbReference>
<evidence type="ECO:0000256" key="6">
    <source>
        <dbReference type="ARBA" id="ARBA00023319"/>
    </source>
</evidence>
<evidence type="ECO:0000256" key="7">
    <source>
        <dbReference type="PROSITE-ProRule" id="PRU00076"/>
    </source>
</evidence>
<dbReference type="InterPro" id="IPR003598">
    <property type="entry name" value="Ig_sub2"/>
</dbReference>
<dbReference type="SUPFAM" id="SSF57196">
    <property type="entry name" value="EGF/Laminin"/>
    <property type="match status" value="3"/>
</dbReference>
<dbReference type="InterPro" id="IPR036179">
    <property type="entry name" value="Ig-like_dom_sf"/>
</dbReference>
<keyword evidence="4 9" id="KW-0732">Signal</keyword>
<dbReference type="FunFam" id="2.60.40.10:FF:000032">
    <property type="entry name" value="palladin isoform X1"/>
    <property type="match status" value="1"/>
</dbReference>
<evidence type="ECO:0000313" key="12">
    <source>
        <dbReference type="EMBL" id="RUS76521.1"/>
    </source>
</evidence>
<dbReference type="GO" id="GO:0045840">
    <property type="term" value="P:positive regulation of mitotic nuclear division"/>
    <property type="evidence" value="ECO:0007669"/>
    <property type="project" value="TreeGrafter"/>
</dbReference>
<feature type="chain" id="PRO_5018543271" description="EGF-like domain-containing protein" evidence="9">
    <location>
        <begin position="23"/>
        <end position="518"/>
    </location>
</feature>
<feature type="region of interest" description="Disordered" evidence="8">
    <location>
        <begin position="325"/>
        <end position="385"/>
    </location>
</feature>
<feature type="compositionally biased region" description="Polar residues" evidence="8">
    <location>
        <begin position="345"/>
        <end position="354"/>
    </location>
</feature>
<evidence type="ECO:0000313" key="13">
    <source>
        <dbReference type="Proteomes" id="UP000271974"/>
    </source>
</evidence>
<dbReference type="InterPro" id="IPR013098">
    <property type="entry name" value="Ig_I-set"/>
</dbReference>
<keyword evidence="6" id="KW-0393">Immunoglobulin domain</keyword>
<feature type="domain" description="EGF-like" evidence="10">
    <location>
        <begin position="388"/>
        <end position="426"/>
    </location>
</feature>
<accession>A0A3S1HCF5</accession>
<evidence type="ECO:0000256" key="4">
    <source>
        <dbReference type="ARBA" id="ARBA00022729"/>
    </source>
</evidence>
<dbReference type="InterPro" id="IPR003599">
    <property type="entry name" value="Ig_sub"/>
</dbReference>
<reference evidence="12 13" key="1">
    <citation type="submission" date="2019-01" db="EMBL/GenBank/DDBJ databases">
        <title>A draft genome assembly of the solar-powered sea slug Elysia chlorotica.</title>
        <authorList>
            <person name="Cai H."/>
            <person name="Li Q."/>
            <person name="Fang X."/>
            <person name="Li J."/>
            <person name="Curtis N.E."/>
            <person name="Altenburger A."/>
            <person name="Shibata T."/>
            <person name="Feng M."/>
            <person name="Maeda T."/>
            <person name="Schwartz J.A."/>
            <person name="Shigenobu S."/>
            <person name="Lundholm N."/>
            <person name="Nishiyama T."/>
            <person name="Yang H."/>
            <person name="Hasebe M."/>
            <person name="Li S."/>
            <person name="Pierce S.K."/>
            <person name="Wang J."/>
        </authorList>
    </citation>
    <scope>NUCLEOTIDE SEQUENCE [LARGE SCALE GENOMIC DNA]</scope>
    <source>
        <strain evidence="12">EC2010</strain>
        <tissue evidence="12">Whole organism of an adult</tissue>
    </source>
</reference>
<dbReference type="Proteomes" id="UP000271974">
    <property type="component" value="Unassembled WGS sequence"/>
</dbReference>
<dbReference type="SMART" id="SM00409">
    <property type="entry name" value="IG"/>
    <property type="match status" value="1"/>
</dbReference>
<dbReference type="Gene3D" id="2.40.50.120">
    <property type="match status" value="1"/>
</dbReference>
<comment type="caution">
    <text evidence="12">The sequence shown here is derived from an EMBL/GenBank/DDBJ whole genome shotgun (WGS) entry which is preliminary data.</text>
</comment>
<feature type="non-terminal residue" evidence="12">
    <location>
        <position position="518"/>
    </location>
</feature>
<dbReference type="PANTHER" id="PTHR10740:SF14">
    <property type="entry name" value="EGF-LIKE DOMAIN-CONTAINING PROTEIN"/>
    <property type="match status" value="1"/>
</dbReference>
<feature type="disulfide bond" evidence="7">
    <location>
        <begin position="485"/>
        <end position="502"/>
    </location>
</feature>
<sequence>MALVKFVQLLLNLSLLVTWSAAEECGTKFVDPSSSTVLAQIVVQGKVDIMIPLSNDLVTHSANVTIAKVYKGMNSLKEMGIPLEGTVMVEKFGPTPDPHECVADMSVLKVEEDLLFFLRPSTSRGVMRLTALPLPAETAIMATMEETLCDTCVSPPKIDRVMCRHCAHAPVIRKGKGRKVRLGRRARLGCFVRSKPPPKFSWKRSGVPVHSGSEGIVIRSTNTSTVLIIKKVRPVHMGEYICKAKNEIGETEKVLLLEVDKQAPTPKPKYNVRNAPDQRVCDRVVCLNGGTCYYSPSLDLSFCKCTAGFEGVKCENDISVPEMSDATYSSTTSSKNIKEEADPLQESTYVTDLQVTKAPTPKPRKGSQTPEKHEAENRSHVTSDNDHRRVRCSVNICFNGGTCYYSVALAQLSCQCPEGYSGSKCEASSQPKQNPNESQNPLDPTSQKIKSSLNEPPLASKSINFFTSLKNRKVKFGRCKTKSYCFNGGKCRYLHKERRNICICRSGYSGPRCELLAD</sequence>
<dbReference type="InterPro" id="IPR000742">
    <property type="entry name" value="EGF"/>
</dbReference>
<feature type="disulfide bond" evidence="7">
    <location>
        <begin position="504"/>
        <end position="513"/>
    </location>
</feature>
<dbReference type="EMBL" id="RQTK01000656">
    <property type="protein sequence ID" value="RUS76521.1"/>
    <property type="molecule type" value="Genomic_DNA"/>
</dbReference>